<dbReference type="Pfam" id="PF00596">
    <property type="entry name" value="Aldolase_II"/>
    <property type="match status" value="1"/>
</dbReference>
<gene>
    <name evidence="4" type="ORF">CXP39_03095</name>
</gene>
<organism evidence="4 5">
    <name type="scientific">Mesoplasma syrphidae</name>
    <dbReference type="NCBI Taxonomy" id="225999"/>
    <lineage>
        <taxon>Bacteria</taxon>
        <taxon>Bacillati</taxon>
        <taxon>Mycoplasmatota</taxon>
        <taxon>Mollicutes</taxon>
        <taxon>Entomoplasmatales</taxon>
        <taxon>Entomoplasmataceae</taxon>
        <taxon>Mesoplasma</taxon>
    </lineage>
</organism>
<name>A0A2K9BKM1_9MOLU</name>
<evidence type="ECO:0000256" key="1">
    <source>
        <dbReference type="ARBA" id="ARBA00022723"/>
    </source>
</evidence>
<dbReference type="GO" id="GO:0005829">
    <property type="term" value="C:cytosol"/>
    <property type="evidence" value="ECO:0007669"/>
    <property type="project" value="TreeGrafter"/>
</dbReference>
<dbReference type="GO" id="GO:0019323">
    <property type="term" value="P:pentose catabolic process"/>
    <property type="evidence" value="ECO:0007669"/>
    <property type="project" value="TreeGrafter"/>
</dbReference>
<dbReference type="SUPFAM" id="SSF53639">
    <property type="entry name" value="AraD/HMP-PK domain-like"/>
    <property type="match status" value="1"/>
</dbReference>
<dbReference type="KEGG" id="msyr:CXP39_03095"/>
<dbReference type="EMBL" id="CP025257">
    <property type="protein sequence ID" value="AUF83771.1"/>
    <property type="molecule type" value="Genomic_DNA"/>
</dbReference>
<proteinExistence type="predicted"/>
<dbReference type="Gene3D" id="3.40.225.10">
    <property type="entry name" value="Class II aldolase/adducin N-terminal domain"/>
    <property type="match status" value="1"/>
</dbReference>
<dbReference type="Proteomes" id="UP000233419">
    <property type="component" value="Chromosome"/>
</dbReference>
<reference evidence="4 5" key="1">
    <citation type="submission" date="2017-12" db="EMBL/GenBank/DDBJ databases">
        <title>Mesoplasma syrphidae YJS, Complete Genome.</title>
        <authorList>
            <person name="Knight T.F."/>
            <person name="Citino T."/>
            <person name="Rubinstein R."/>
            <person name="Neuschaefer Z."/>
        </authorList>
    </citation>
    <scope>NUCLEOTIDE SEQUENCE [LARGE SCALE GENOMIC DNA]</scope>
    <source>
        <strain evidence="4 5">YJS</strain>
    </source>
</reference>
<dbReference type="InterPro" id="IPR050197">
    <property type="entry name" value="Aldolase_class_II_sugar_metab"/>
</dbReference>
<evidence type="ECO:0000313" key="4">
    <source>
        <dbReference type="EMBL" id="AUF83771.1"/>
    </source>
</evidence>
<dbReference type="PANTHER" id="PTHR22789:SF0">
    <property type="entry name" value="3-OXO-TETRONATE 4-PHOSPHATE DECARBOXYLASE-RELATED"/>
    <property type="match status" value="1"/>
</dbReference>
<keyword evidence="1" id="KW-0479">Metal-binding</keyword>
<dbReference type="InterPro" id="IPR036409">
    <property type="entry name" value="Aldolase_II/adducin_N_sf"/>
</dbReference>
<dbReference type="RefSeq" id="WP_027048587.1">
    <property type="nucleotide sequence ID" value="NZ_CP025257.1"/>
</dbReference>
<protein>
    <recommendedName>
        <fullName evidence="3">Class II aldolase/adducin N-terminal domain-containing protein</fullName>
    </recommendedName>
</protein>
<dbReference type="GO" id="GO:0046872">
    <property type="term" value="F:metal ion binding"/>
    <property type="evidence" value="ECO:0007669"/>
    <property type="project" value="UniProtKB-KW"/>
</dbReference>
<evidence type="ECO:0000256" key="2">
    <source>
        <dbReference type="ARBA" id="ARBA00023239"/>
    </source>
</evidence>
<accession>A0A2K9BKM1</accession>
<evidence type="ECO:0000313" key="5">
    <source>
        <dbReference type="Proteomes" id="UP000233419"/>
    </source>
</evidence>
<dbReference type="InterPro" id="IPR001303">
    <property type="entry name" value="Aldolase_II/adducin_N"/>
</dbReference>
<keyword evidence="5" id="KW-1185">Reference proteome</keyword>
<dbReference type="GO" id="GO:0016832">
    <property type="term" value="F:aldehyde-lyase activity"/>
    <property type="evidence" value="ECO:0007669"/>
    <property type="project" value="TreeGrafter"/>
</dbReference>
<dbReference type="AlphaFoldDB" id="A0A2K9BKM1"/>
<sequence length="283" mass="33190">MRLNNIVTKSSPLYYFFDCVDYLAKKLWLEGNTGSVTAILDYEDIYPYFEDHYNNKEYKLGYEVPNLSDCYILVTGNNIPLRNLQKFKFKVHKMIGIIRINFRGDGYKILWGFKDQEVEPTRYLELHLKAHNHAISKNEMHRIITHAHPTNLMMKTMTDHMNDENVFSYDLWDAMPHIMEFIPHGVGLVDKYFLKQSWDDVAQKFLNKDLVVLKHHGLIAAAKDFDEIIGVYEIIDKAANISMKVRKEPWAYSPEFLAERAKNSNWDISPEILEVGQKPKPKE</sequence>
<evidence type="ECO:0000259" key="3">
    <source>
        <dbReference type="Pfam" id="PF00596"/>
    </source>
</evidence>
<keyword evidence="2" id="KW-0456">Lyase</keyword>
<feature type="domain" description="Class II aldolase/adducin N-terminal" evidence="3">
    <location>
        <begin position="23"/>
        <end position="241"/>
    </location>
</feature>
<dbReference type="OrthoDB" id="9784634at2"/>
<dbReference type="PANTHER" id="PTHR22789">
    <property type="entry name" value="FUCULOSE PHOSPHATE ALDOLASE"/>
    <property type="match status" value="1"/>
</dbReference>